<dbReference type="PRINTS" id="PR00081">
    <property type="entry name" value="GDHRDH"/>
</dbReference>
<evidence type="ECO:0000313" key="4">
    <source>
        <dbReference type="Proteomes" id="UP000244912"/>
    </source>
</evidence>
<dbReference type="SUPFAM" id="SSF51735">
    <property type="entry name" value="NAD(P)-binding Rossmann-fold domains"/>
    <property type="match status" value="1"/>
</dbReference>
<sequence>MKHALITGGANGIGRGIVAHLLDLGWIVHALDRDADALDDLTDHANLRRIRADVSDEASVRQAVTGLDRLDLLVSNAGVASPESGPIEDLSLSDWNAWIGTNLTGSFLMAKHGVPLLRAAKGAMVLMSSTRARMSEANTEAYAATKGGIEALTHALAISLGPQVRVNGIAPGWVVTGDFDALRDVDHDQHPVGRAGKPSDIAEAVEYLAGAQFMTGQILTLDGGMTRKMIYAE</sequence>
<evidence type="ECO:0000256" key="2">
    <source>
        <dbReference type="ARBA" id="ARBA00023002"/>
    </source>
</evidence>
<dbReference type="EC" id="1.1.1.385" evidence="3"/>
<comment type="similarity">
    <text evidence="1">Belongs to the short-chain dehydrogenases/reductases (SDR) family.</text>
</comment>
<name>A0A2R8BUP2_9RHOB</name>
<protein>
    <submittedName>
        <fullName evidence="3">Dihydroanticapsin 7-dehydrogenase</fullName>
        <ecNumber evidence="3">1.1.1.385</ecNumber>
    </submittedName>
</protein>
<dbReference type="PANTHER" id="PTHR43639">
    <property type="entry name" value="OXIDOREDUCTASE, SHORT-CHAIN DEHYDROGENASE/REDUCTASE FAMILY (AFU_ORTHOLOGUE AFUA_5G02870)"/>
    <property type="match status" value="1"/>
</dbReference>
<evidence type="ECO:0000313" key="3">
    <source>
        <dbReference type="EMBL" id="SPJ23845.1"/>
    </source>
</evidence>
<dbReference type="PROSITE" id="PS00061">
    <property type="entry name" value="ADH_SHORT"/>
    <property type="match status" value="1"/>
</dbReference>
<dbReference type="FunFam" id="3.40.50.720:FF:000084">
    <property type="entry name" value="Short-chain dehydrogenase reductase"/>
    <property type="match status" value="1"/>
</dbReference>
<gene>
    <name evidence="3" type="primary">bacC_2</name>
    <name evidence="3" type="ORF">PAA8504_01663</name>
</gene>
<dbReference type="AlphaFoldDB" id="A0A2R8BUP2"/>
<keyword evidence="4" id="KW-1185">Reference proteome</keyword>
<dbReference type="Gene3D" id="3.40.50.720">
    <property type="entry name" value="NAD(P)-binding Rossmann-like Domain"/>
    <property type="match status" value="1"/>
</dbReference>
<dbReference type="InterPro" id="IPR036291">
    <property type="entry name" value="NAD(P)-bd_dom_sf"/>
</dbReference>
<dbReference type="InterPro" id="IPR020904">
    <property type="entry name" value="Sc_DH/Rdtase_CS"/>
</dbReference>
<keyword evidence="2 3" id="KW-0560">Oxidoreductase</keyword>
<reference evidence="3 4" key="1">
    <citation type="submission" date="2018-03" db="EMBL/GenBank/DDBJ databases">
        <authorList>
            <person name="Keele B.F."/>
        </authorList>
    </citation>
    <scope>NUCLEOTIDE SEQUENCE [LARGE SCALE GENOMIC DNA]</scope>
    <source>
        <strain evidence="3 4">CECT 8504</strain>
    </source>
</reference>
<dbReference type="GO" id="GO:0016491">
    <property type="term" value="F:oxidoreductase activity"/>
    <property type="evidence" value="ECO:0007669"/>
    <property type="project" value="UniProtKB-KW"/>
</dbReference>
<dbReference type="OrthoDB" id="9803333at2"/>
<dbReference type="InterPro" id="IPR002347">
    <property type="entry name" value="SDR_fam"/>
</dbReference>
<proteinExistence type="inferred from homology"/>
<dbReference type="PRINTS" id="PR00080">
    <property type="entry name" value="SDRFAMILY"/>
</dbReference>
<dbReference type="PANTHER" id="PTHR43639:SF1">
    <property type="entry name" value="SHORT-CHAIN DEHYDROGENASE_REDUCTASE FAMILY PROTEIN"/>
    <property type="match status" value="1"/>
</dbReference>
<accession>A0A2R8BUP2</accession>
<evidence type="ECO:0000256" key="1">
    <source>
        <dbReference type="ARBA" id="ARBA00006484"/>
    </source>
</evidence>
<dbReference type="EMBL" id="ONZF01000003">
    <property type="protein sequence ID" value="SPJ23845.1"/>
    <property type="molecule type" value="Genomic_DNA"/>
</dbReference>
<dbReference type="RefSeq" id="WP_108893702.1">
    <property type="nucleotide sequence ID" value="NZ_ONZF01000003.1"/>
</dbReference>
<dbReference type="Pfam" id="PF13561">
    <property type="entry name" value="adh_short_C2"/>
    <property type="match status" value="1"/>
</dbReference>
<organism evidence="3 4">
    <name type="scientific">Palleronia abyssalis</name>
    <dbReference type="NCBI Taxonomy" id="1501240"/>
    <lineage>
        <taxon>Bacteria</taxon>
        <taxon>Pseudomonadati</taxon>
        <taxon>Pseudomonadota</taxon>
        <taxon>Alphaproteobacteria</taxon>
        <taxon>Rhodobacterales</taxon>
        <taxon>Roseobacteraceae</taxon>
        <taxon>Palleronia</taxon>
    </lineage>
</organism>
<dbReference type="Proteomes" id="UP000244912">
    <property type="component" value="Unassembled WGS sequence"/>
</dbReference>